<accession>A0A2S3VUX5</accession>
<protein>
    <submittedName>
        <fullName evidence="2">Uncharacterized protein</fullName>
    </submittedName>
</protein>
<dbReference type="AlphaFoldDB" id="A0A2S3VUX5"/>
<name>A0A2S3VUX5_9PSED</name>
<sequence length="125" mass="14302">MTVDPYEIEDTSDWLGCPTPLDTCRHQLRMLENEVQELTLQLRQAREKIFKLVEMHAEAIGERDRLRSQLATAKAEAADANRLSTEIENRSNWELMAKDKHISELTAKLRALTCTDQPLGLPGDR</sequence>
<dbReference type="RefSeq" id="WP_103393086.1">
    <property type="nucleotide sequence ID" value="NZ_MUJK01000001.1"/>
</dbReference>
<dbReference type="OrthoDB" id="6904890at2"/>
<reference evidence="3" key="1">
    <citation type="submission" date="2017-02" db="EMBL/GenBank/DDBJ databases">
        <authorList>
            <person name="Furmanczyk E.M."/>
        </authorList>
    </citation>
    <scope>NUCLEOTIDE SEQUENCE [LARGE SCALE GENOMIC DNA]</scope>
    <source>
        <strain evidence="3">AP3_22</strain>
    </source>
</reference>
<proteinExistence type="predicted"/>
<comment type="caution">
    <text evidence="2">The sequence shown here is derived from an EMBL/GenBank/DDBJ whole genome shotgun (WGS) entry which is preliminary data.</text>
</comment>
<dbReference type="Proteomes" id="UP000237440">
    <property type="component" value="Unassembled WGS sequence"/>
</dbReference>
<dbReference type="EMBL" id="MUJK01000001">
    <property type="protein sequence ID" value="POF43439.1"/>
    <property type="molecule type" value="Genomic_DNA"/>
</dbReference>
<evidence type="ECO:0000256" key="1">
    <source>
        <dbReference type="SAM" id="Coils"/>
    </source>
</evidence>
<keyword evidence="1" id="KW-0175">Coiled coil</keyword>
<feature type="coiled-coil region" evidence="1">
    <location>
        <begin position="21"/>
        <end position="90"/>
    </location>
</feature>
<evidence type="ECO:0000313" key="3">
    <source>
        <dbReference type="Proteomes" id="UP000237440"/>
    </source>
</evidence>
<organism evidence="2 3">
    <name type="scientific">Pseudomonas laurylsulfativorans</name>
    <dbReference type="NCBI Taxonomy" id="1943631"/>
    <lineage>
        <taxon>Bacteria</taxon>
        <taxon>Pseudomonadati</taxon>
        <taxon>Pseudomonadota</taxon>
        <taxon>Gammaproteobacteria</taxon>
        <taxon>Pseudomonadales</taxon>
        <taxon>Pseudomonadaceae</taxon>
        <taxon>Pseudomonas</taxon>
    </lineage>
</organism>
<keyword evidence="3" id="KW-1185">Reference proteome</keyword>
<evidence type="ECO:0000313" key="2">
    <source>
        <dbReference type="EMBL" id="POF43439.1"/>
    </source>
</evidence>
<gene>
    <name evidence="2" type="ORF">B0D71_01080</name>
</gene>